<keyword evidence="4" id="KW-0539">Nucleus</keyword>
<protein>
    <submittedName>
        <fullName evidence="5">Nuclear pore complex subunit Nup192 like</fullName>
    </submittedName>
</protein>
<keyword evidence="6" id="KW-1185">Reference proteome</keyword>
<dbReference type="PANTHER" id="PTHR31344:SF0">
    <property type="entry name" value="NUCLEAR PORE COMPLEX PROTEIN NUP205"/>
    <property type="match status" value="1"/>
</dbReference>
<dbReference type="Pfam" id="PF11894">
    <property type="entry name" value="Nup192"/>
    <property type="match status" value="1"/>
</dbReference>
<evidence type="ECO:0000256" key="4">
    <source>
        <dbReference type="ARBA" id="ARBA00023242"/>
    </source>
</evidence>
<comment type="subcellular location">
    <subcellularLocation>
        <location evidence="1">Nucleus</location>
    </subcellularLocation>
</comment>
<reference evidence="5" key="1">
    <citation type="submission" date="2023-11" db="EMBL/GenBank/DDBJ databases">
        <authorList>
            <person name="Alioto T."/>
            <person name="Alioto T."/>
            <person name="Gomez Garrido J."/>
        </authorList>
    </citation>
    <scope>NUCLEOTIDE SEQUENCE</scope>
</reference>
<evidence type="ECO:0000313" key="5">
    <source>
        <dbReference type="EMBL" id="CAK3858778.1"/>
    </source>
</evidence>
<evidence type="ECO:0000256" key="2">
    <source>
        <dbReference type="ARBA" id="ARBA00005892"/>
    </source>
</evidence>
<dbReference type="Proteomes" id="UP001296104">
    <property type="component" value="Unassembled WGS sequence"/>
</dbReference>
<sequence>MADDLSDPLRRLQVLKRDLAALADSRLPNIDRLSIQLDASTQDLRRLLERNKRKDSSRQALRSNTINIDDVEYQITDQFRQGAIQVADELELDEIEAAKLCLEVLDSDDGRQDSDALCMRAVVRFHYRRETLLDCLRMILRLGNDPDSEEEHAEAFRAAARELIQGPRGGQNECSAYWNKCLDGLVDIEHYLKKVADTKDKLSVVGRGISIEENDCLVTQRFFLTRQHESLAAVLSYLISGDFVQPQDFTRFVNHASSLESAFDITIHYLPVLCTGASKFASEHMTDAAAVGELHRLFTESQHQWKQPAFKAAATVCWLAEYNARFANGYIDPGQAQAERQRDDAARSELFFATLRNKAFHFILAAAAALKPVVWHDPARTSIISHLTDSALVMSSDAPRPSDEFSAFTMSELRMFTEALVENMHENLRSLREDEEHRRRVLFSSIDVSPQNDLEMERFMAIMACTYQDDPSAAEHFWSDRGGNLYGFLRWVSSRLTTPGVSACCLLLRSMASDEKSANNVHRFLLEDTTMVSGKLRKSSGVSWSLIFKELELYASSVKEQVSVPAQASSQARASGELLYEGEDTSIMLDAYLGLTAWICRRSSEARNFLLNPQQTFHIGDTMFQLARTAHTTRLQACCLDVLSALLTNMTLEVRNGVWASLDTWISSGGLDGSSAPRALGRTQYSAKHYLQLYANSADSAASMVGLLNMLVTPIRTSQDFSIDPLPFPETLGAPHRHAGIDAYVDFVLGGVFARKLIEMQQNWEINLTNVVRYECLRFALACLSSFDEDLILLANTTSVSVESAIETKSLAAYARLHPFARVMEWLFNRDVLESLFATLYQNTDALDTAEIGSPLVQGTLLSLRVLDLGWKLQPTYFDIVRPSIASQATKSPPVSPSWPSLDEALLTHLSAISVLAQLTASQHVELSFASISLLRRVCSSRKISLTTITNEYGAQQNRILSLLAPLAAPLTLQLSESFILYDWDLECGDIPVKVSKADAVLHLLNASLDASEGRPCVAHCLLGFQCRERGVEVHTQSPFNHAKSLFHSIVTCAATSPVISVSSGYTSWLLSLKRQCLGVILKLAVSPLTAHLVQPELKHMEFLAALSLHMMSASASTHWDNMPLQDDILYHSSAAALRDFMRVREAYFQLYAIHLRAAANTGSYSIREKIISALLGTIQHPTGEQQSTISVFDLVDFFDLGLPVLPADLQTTYFDGIGPISCEKDDSEPGETLDVALSQKLLVLRKRELKEKGVIKDSAEEEAADQELQWTVIVWKGKNSLATIHTARLGALEAWTELLSLVITRGGLSQGDIVGLALQGLLVVLPKFEKALAEEFLDAVAFLAKLTLTFTYAISPASHDSSEQTANVAIERLLAVFRVSLKVITSSDSDLGLRDVSYRTCCAVLASVPKARKNGRATPAASARQLFQLVQSAGERAFAVVTEDSFSDRGVTRVSALLFLDSLIALFQSLKVNTALIRSLVKLNFVPVLIDSTIGHVARAFSGEDEMVTTLSYFHTALALMLRLCQTTDGAQLVLNSGLFAAIDDSKLFATDPDIGLDIDNPKALEKFYAILADMLRVITAAVVQKGVQPGRDFLARNRFTIQAIFKQASRGHALDVADELGKLMLATGYLEDDQAAVGGVMTNGFS</sequence>
<dbReference type="GO" id="GO:0006999">
    <property type="term" value="P:nuclear pore organization"/>
    <property type="evidence" value="ECO:0007669"/>
    <property type="project" value="TreeGrafter"/>
</dbReference>
<proteinExistence type="inferred from homology"/>
<dbReference type="InterPro" id="IPR021827">
    <property type="entry name" value="Nup186/Nup192/Nup205"/>
</dbReference>
<accession>A0AAI8YTN8</accession>
<dbReference type="PANTHER" id="PTHR31344">
    <property type="entry name" value="NUCLEAR PORE COMPLEX PROTEIN NUP205"/>
    <property type="match status" value="1"/>
</dbReference>
<evidence type="ECO:0000256" key="1">
    <source>
        <dbReference type="ARBA" id="ARBA00004123"/>
    </source>
</evidence>
<name>A0AAI8YTN8_9PEZI</name>
<gene>
    <name evidence="5" type="ORF">LECACI_7A001781</name>
</gene>
<evidence type="ECO:0000256" key="3">
    <source>
        <dbReference type="ARBA" id="ARBA00022448"/>
    </source>
</evidence>
<keyword evidence="3" id="KW-0813">Transport</keyword>
<organism evidence="5 6">
    <name type="scientific">Lecanosticta acicola</name>
    <dbReference type="NCBI Taxonomy" id="111012"/>
    <lineage>
        <taxon>Eukaryota</taxon>
        <taxon>Fungi</taxon>
        <taxon>Dikarya</taxon>
        <taxon>Ascomycota</taxon>
        <taxon>Pezizomycotina</taxon>
        <taxon>Dothideomycetes</taxon>
        <taxon>Dothideomycetidae</taxon>
        <taxon>Mycosphaerellales</taxon>
        <taxon>Mycosphaerellaceae</taxon>
        <taxon>Lecanosticta</taxon>
    </lineage>
</organism>
<dbReference type="EMBL" id="CAVMBE010000007">
    <property type="protein sequence ID" value="CAK3858778.1"/>
    <property type="molecule type" value="Genomic_DNA"/>
</dbReference>
<dbReference type="GO" id="GO:0017056">
    <property type="term" value="F:structural constituent of nuclear pore"/>
    <property type="evidence" value="ECO:0007669"/>
    <property type="project" value="TreeGrafter"/>
</dbReference>
<comment type="similarity">
    <text evidence="2">Belongs to the NUP186/NUP192/NUP205 family.</text>
</comment>
<evidence type="ECO:0000313" key="6">
    <source>
        <dbReference type="Proteomes" id="UP001296104"/>
    </source>
</evidence>
<comment type="caution">
    <text evidence="5">The sequence shown here is derived from an EMBL/GenBank/DDBJ whole genome shotgun (WGS) entry which is preliminary data.</text>
</comment>
<dbReference type="GO" id="GO:0044611">
    <property type="term" value="C:nuclear pore inner ring"/>
    <property type="evidence" value="ECO:0007669"/>
    <property type="project" value="TreeGrafter"/>
</dbReference>